<comment type="similarity">
    <text evidence="1">Belongs to the PRORSD1 family.</text>
</comment>
<dbReference type="RefSeq" id="WP_005978807.1">
    <property type="nucleotide sequence ID" value="NZ_CABKNW010000004.1"/>
</dbReference>
<reference evidence="3 4" key="1">
    <citation type="submission" date="2018-06" db="EMBL/GenBank/DDBJ databases">
        <authorList>
            <consortium name="Pathogen Informatics"/>
            <person name="Doyle S."/>
        </authorList>
    </citation>
    <scope>NUCLEOTIDE SEQUENCE [LARGE SCALE GENOMIC DNA]</scope>
    <source>
        <strain evidence="3 4">NCTC12112</strain>
    </source>
</reference>
<dbReference type="SUPFAM" id="SSF55826">
    <property type="entry name" value="YbaK/ProRS associated domain"/>
    <property type="match status" value="1"/>
</dbReference>
<dbReference type="GeneID" id="78454730"/>
<gene>
    <name evidence="3" type="primary">proX_1</name>
    <name evidence="3" type="ORF">NCTC12112_00131</name>
</gene>
<feature type="domain" description="YbaK/aminoacyl-tRNA synthetase-associated" evidence="2">
    <location>
        <begin position="23"/>
        <end position="148"/>
    </location>
</feature>
<dbReference type="GO" id="GO:0002161">
    <property type="term" value="F:aminoacyl-tRNA deacylase activity"/>
    <property type="evidence" value="ECO:0007669"/>
    <property type="project" value="InterPro"/>
</dbReference>
<dbReference type="CDD" id="cd04335">
    <property type="entry name" value="PrdX_deacylase"/>
    <property type="match status" value="1"/>
</dbReference>
<dbReference type="InterPro" id="IPR036754">
    <property type="entry name" value="YbaK/aa-tRNA-synt-asso_dom_sf"/>
</dbReference>
<dbReference type="InterPro" id="IPR040285">
    <property type="entry name" value="ProX/PRXD1"/>
</dbReference>
<sequence length="163" mass="19010">MYKQELYNFLNDKNIQYEVTEHQAVFNMEELSQIDIPYPEADAKNLFVRDDKKKNYYLITVKGDKRVNLKEFRKENQTRPLSFATEDELKKIMHLIPGAVTPLGILNDEERKIKMFLDDYFLKGNGLIGVHPNDNTATVWMQAEDLIDIIKEHGNEVEICSIG</sequence>
<evidence type="ECO:0000313" key="3">
    <source>
        <dbReference type="EMBL" id="SQI99437.1"/>
    </source>
</evidence>
<dbReference type="Gene3D" id="3.90.960.10">
    <property type="entry name" value="YbaK/aminoacyl-tRNA synthetase-associated domain"/>
    <property type="match status" value="1"/>
</dbReference>
<dbReference type="PANTHER" id="PTHR31423">
    <property type="entry name" value="YBAK DOMAIN-CONTAINING PROTEIN"/>
    <property type="match status" value="1"/>
</dbReference>
<dbReference type="Proteomes" id="UP000249008">
    <property type="component" value="Chromosome 1"/>
</dbReference>
<dbReference type="EMBL" id="LS483487">
    <property type="protein sequence ID" value="SQI99437.1"/>
    <property type="molecule type" value="Genomic_DNA"/>
</dbReference>
<evidence type="ECO:0000259" key="2">
    <source>
        <dbReference type="Pfam" id="PF04073"/>
    </source>
</evidence>
<protein>
    <submittedName>
        <fullName evidence="3">Prolyl-tRNA deacylase proX</fullName>
    </submittedName>
</protein>
<accession>A0AAX2J7K0</accession>
<name>A0AAX2J7K0_9FUSO</name>
<evidence type="ECO:0000256" key="1">
    <source>
        <dbReference type="ARBA" id="ARBA00010201"/>
    </source>
</evidence>
<dbReference type="InterPro" id="IPR007214">
    <property type="entry name" value="YbaK/aa-tRNA-synth-assoc-dom"/>
</dbReference>
<evidence type="ECO:0000313" key="4">
    <source>
        <dbReference type="Proteomes" id="UP000249008"/>
    </source>
</evidence>
<dbReference type="PANTHER" id="PTHR31423:SF3">
    <property type="entry name" value="PROLYL-TRNA SYNTHETASE ASSOCIATED DOMAIN-CONTAINING PROTEIN 1-RELATED"/>
    <property type="match status" value="1"/>
</dbReference>
<dbReference type="Pfam" id="PF04073">
    <property type="entry name" value="tRNA_edit"/>
    <property type="match status" value="1"/>
</dbReference>
<proteinExistence type="inferred from homology"/>
<dbReference type="AlphaFoldDB" id="A0AAX2J7K0"/>
<organism evidence="3 4">
    <name type="scientific">Fusobacterium ulcerans</name>
    <dbReference type="NCBI Taxonomy" id="861"/>
    <lineage>
        <taxon>Bacteria</taxon>
        <taxon>Fusobacteriati</taxon>
        <taxon>Fusobacteriota</taxon>
        <taxon>Fusobacteriia</taxon>
        <taxon>Fusobacteriales</taxon>
        <taxon>Fusobacteriaceae</taxon>
        <taxon>Fusobacterium</taxon>
    </lineage>
</organism>
<dbReference type="KEGG" id="ful:C4N20_07910"/>